<organism evidence="10">
    <name type="scientific">Glycine max</name>
    <name type="common">Soybean</name>
    <name type="synonym">Glycine hispida</name>
    <dbReference type="NCBI Taxonomy" id="3847"/>
    <lineage>
        <taxon>Eukaryota</taxon>
        <taxon>Viridiplantae</taxon>
        <taxon>Streptophyta</taxon>
        <taxon>Embryophyta</taxon>
        <taxon>Tracheophyta</taxon>
        <taxon>Spermatophyta</taxon>
        <taxon>Magnoliopsida</taxon>
        <taxon>eudicotyledons</taxon>
        <taxon>Gunneridae</taxon>
        <taxon>Pentapetalae</taxon>
        <taxon>rosids</taxon>
        <taxon>fabids</taxon>
        <taxon>Fabales</taxon>
        <taxon>Fabaceae</taxon>
        <taxon>Papilionoideae</taxon>
        <taxon>50 kb inversion clade</taxon>
        <taxon>NPAAA clade</taxon>
        <taxon>indigoferoid/millettioid clade</taxon>
        <taxon>Phaseoleae</taxon>
        <taxon>Glycine</taxon>
        <taxon>Glycine subgen. Soja</taxon>
    </lineage>
</organism>
<dbReference type="Gramene" id="KRH18110">
    <property type="protein sequence ID" value="KRH18110"/>
    <property type="gene ID" value="GLYMA_13G038400"/>
</dbReference>
<keyword evidence="11" id="KW-1185">Reference proteome</keyword>
<dbReference type="STRING" id="3847.K7LY06"/>
<dbReference type="InterPro" id="IPR051107">
    <property type="entry name" value="Auxin_Efflux_Carrier"/>
</dbReference>
<sequence>MEMPSLIKASVKIISDAGLGMAMFSLGLFMALQPRIIACGTKRAVMGMVIRFMCGPLVMSASSIVIGLRQDRLHTAIVQAALPQGIVPFIFAREYGLHPDILSTGVIFGMLISLPITLLYYIFLGL</sequence>
<dbReference type="SMR" id="K7LY06"/>
<dbReference type="Proteomes" id="UP000008827">
    <property type="component" value="Chromosome 13"/>
</dbReference>
<dbReference type="EnsemblPlants" id="KRH18110">
    <property type="protein sequence ID" value="KRH18110"/>
    <property type="gene ID" value="GLYMA_13G038400"/>
</dbReference>
<reference evidence="10" key="2">
    <citation type="submission" date="2018-02" db="UniProtKB">
        <authorList>
            <consortium name="EnsemblPlants"/>
        </authorList>
    </citation>
    <scope>IDENTIFICATION</scope>
    <source>
        <strain evidence="10">Williams 82</strain>
    </source>
</reference>
<feature type="transmembrane region" description="Helical" evidence="8">
    <location>
        <begin position="13"/>
        <end position="32"/>
    </location>
</feature>
<evidence type="ECO:0000313" key="9">
    <source>
        <dbReference type="EMBL" id="KRH18110.1"/>
    </source>
</evidence>
<dbReference type="HOGENOM" id="CLU_135875_0_0_1"/>
<name>K7LY06_SOYBN</name>
<dbReference type="PANTHER" id="PTHR31752:SF56">
    <property type="entry name" value="AUXIN EFFLUX CARRIER COMPONENT 6"/>
    <property type="match status" value="1"/>
</dbReference>
<gene>
    <name evidence="9" type="ORF">GLYMA_13G038400</name>
</gene>
<feature type="transmembrane region" description="Helical" evidence="8">
    <location>
        <begin position="73"/>
        <end position="92"/>
    </location>
</feature>
<evidence type="ECO:0000313" key="10">
    <source>
        <dbReference type="EnsemblPlants" id="KRH18110"/>
    </source>
</evidence>
<evidence type="ECO:0000313" key="11">
    <source>
        <dbReference type="Proteomes" id="UP000008827"/>
    </source>
</evidence>
<evidence type="ECO:0000256" key="3">
    <source>
        <dbReference type="ARBA" id="ARBA00022448"/>
    </source>
</evidence>
<protein>
    <recommendedName>
        <fullName evidence="12">Auxin efflux carrier component</fullName>
    </recommendedName>
</protein>
<comment type="similarity">
    <text evidence="2">Belongs to the auxin efflux carrier (TC 2.A.69.1) family.</text>
</comment>
<evidence type="ECO:0000256" key="5">
    <source>
        <dbReference type="ARBA" id="ARBA00022989"/>
    </source>
</evidence>
<keyword evidence="6 8" id="KW-0472">Membrane</keyword>
<comment type="subcellular location">
    <subcellularLocation>
        <location evidence="1">Membrane</location>
        <topology evidence="1">Multi-pass membrane protein</topology>
    </subcellularLocation>
</comment>
<dbReference type="GO" id="GO:0016020">
    <property type="term" value="C:membrane"/>
    <property type="evidence" value="ECO:0007669"/>
    <property type="project" value="UniProtKB-SubCell"/>
</dbReference>
<reference evidence="9 10" key="1">
    <citation type="journal article" date="2010" name="Nature">
        <title>Genome sequence of the palaeopolyploid soybean.</title>
        <authorList>
            <person name="Schmutz J."/>
            <person name="Cannon S.B."/>
            <person name="Schlueter J."/>
            <person name="Ma J."/>
            <person name="Mitros T."/>
            <person name="Nelson W."/>
            <person name="Hyten D.L."/>
            <person name="Song Q."/>
            <person name="Thelen J.J."/>
            <person name="Cheng J."/>
            <person name="Xu D."/>
            <person name="Hellsten U."/>
            <person name="May G.D."/>
            <person name="Yu Y."/>
            <person name="Sakurai T."/>
            <person name="Umezawa T."/>
            <person name="Bhattacharyya M.K."/>
            <person name="Sandhu D."/>
            <person name="Valliyodan B."/>
            <person name="Lindquist E."/>
            <person name="Peto M."/>
            <person name="Grant D."/>
            <person name="Shu S."/>
            <person name="Goodstein D."/>
            <person name="Barry K."/>
            <person name="Futrell-Griggs M."/>
            <person name="Abernathy B."/>
            <person name="Du J."/>
            <person name="Tian Z."/>
            <person name="Zhu L."/>
            <person name="Gill N."/>
            <person name="Joshi T."/>
            <person name="Libault M."/>
            <person name="Sethuraman A."/>
            <person name="Zhang X.-C."/>
            <person name="Shinozaki K."/>
            <person name="Nguyen H.T."/>
            <person name="Wing R.A."/>
            <person name="Cregan P."/>
            <person name="Specht J."/>
            <person name="Grimwood J."/>
            <person name="Rokhsar D."/>
            <person name="Stacey G."/>
            <person name="Shoemaker R.C."/>
            <person name="Jackson S.A."/>
        </authorList>
    </citation>
    <scope>NUCLEOTIDE SEQUENCE [LARGE SCALE GENOMIC DNA]</scope>
    <source>
        <strain evidence="10">cv. Williams 82</strain>
        <tissue evidence="9">Callus</tissue>
    </source>
</reference>
<dbReference type="eggNOG" id="ENOG502QVQM">
    <property type="taxonomic scope" value="Eukaryota"/>
</dbReference>
<evidence type="ECO:0000256" key="4">
    <source>
        <dbReference type="ARBA" id="ARBA00022692"/>
    </source>
</evidence>
<evidence type="ECO:0000256" key="1">
    <source>
        <dbReference type="ARBA" id="ARBA00004141"/>
    </source>
</evidence>
<dbReference type="GO" id="GO:0009734">
    <property type="term" value="P:auxin-activated signaling pathway"/>
    <property type="evidence" value="ECO:0007669"/>
    <property type="project" value="UniProtKB-KW"/>
</dbReference>
<evidence type="ECO:0000256" key="2">
    <source>
        <dbReference type="ARBA" id="ARBA00009177"/>
    </source>
</evidence>
<reference evidence="9" key="3">
    <citation type="submission" date="2018-07" db="EMBL/GenBank/DDBJ databases">
        <title>WGS assembly of Glycine max.</title>
        <authorList>
            <person name="Schmutz J."/>
            <person name="Cannon S."/>
            <person name="Schlueter J."/>
            <person name="Ma J."/>
            <person name="Mitros T."/>
            <person name="Nelson W."/>
            <person name="Hyten D."/>
            <person name="Song Q."/>
            <person name="Thelen J."/>
            <person name="Cheng J."/>
            <person name="Xu D."/>
            <person name="Hellsten U."/>
            <person name="May G."/>
            <person name="Yu Y."/>
            <person name="Sakurai T."/>
            <person name="Umezawa T."/>
            <person name="Bhattacharyya M."/>
            <person name="Sandhu D."/>
            <person name="Valliyodan B."/>
            <person name="Lindquist E."/>
            <person name="Peto M."/>
            <person name="Grant D."/>
            <person name="Shu S."/>
            <person name="Goodstein D."/>
            <person name="Barry K."/>
            <person name="Futrell-Griggs M."/>
            <person name="Abernathy B."/>
            <person name="Du J."/>
            <person name="Tian Z."/>
            <person name="Zhu L."/>
            <person name="Gill N."/>
            <person name="Joshi T."/>
            <person name="Libault M."/>
            <person name="Sethuraman A."/>
            <person name="Zhang X."/>
            <person name="Shinozaki K."/>
            <person name="Nguyen H."/>
            <person name="Wing R."/>
            <person name="Cregan P."/>
            <person name="Specht J."/>
            <person name="Grimwood J."/>
            <person name="Rokhsar D."/>
            <person name="Stacey G."/>
            <person name="Shoemaker R."/>
            <person name="Jackson S."/>
        </authorList>
    </citation>
    <scope>NUCLEOTIDE SEQUENCE</scope>
    <source>
        <tissue evidence="9">Callus</tissue>
    </source>
</reference>
<keyword evidence="7" id="KW-0927">Auxin signaling pathway</keyword>
<dbReference type="ExpressionAtlas" id="K7LY06">
    <property type="expression patterns" value="baseline and differential"/>
</dbReference>
<dbReference type="Pfam" id="PF03547">
    <property type="entry name" value="Mem_trans"/>
    <property type="match status" value="1"/>
</dbReference>
<dbReference type="PaxDb" id="3847-GLYMA13G09026.1"/>
<keyword evidence="3" id="KW-0813">Transport</keyword>
<evidence type="ECO:0008006" key="12">
    <source>
        <dbReference type="Google" id="ProtNLM"/>
    </source>
</evidence>
<keyword evidence="5 8" id="KW-1133">Transmembrane helix</keyword>
<feature type="transmembrane region" description="Helical" evidence="8">
    <location>
        <begin position="104"/>
        <end position="123"/>
    </location>
</feature>
<proteinExistence type="inferred from homology"/>
<dbReference type="OMA" id="PMACEIG"/>
<keyword evidence="4 8" id="KW-0812">Transmembrane</keyword>
<feature type="transmembrane region" description="Helical" evidence="8">
    <location>
        <begin position="44"/>
        <end position="67"/>
    </location>
</feature>
<dbReference type="InterPro" id="IPR004776">
    <property type="entry name" value="Mem_transp_PIN-like"/>
</dbReference>
<dbReference type="InParanoid" id="K7LY06"/>
<evidence type="ECO:0000256" key="8">
    <source>
        <dbReference type="SAM" id="Phobius"/>
    </source>
</evidence>
<evidence type="ECO:0000256" key="7">
    <source>
        <dbReference type="ARBA" id="ARBA00023294"/>
    </source>
</evidence>
<dbReference type="AlphaFoldDB" id="K7LY06"/>
<accession>K7LY06</accession>
<dbReference type="PANTHER" id="PTHR31752">
    <property type="entry name" value="AUXIN EFFLUX CARRIER COMPONENT 1B-RELATED"/>
    <property type="match status" value="1"/>
</dbReference>
<dbReference type="EMBL" id="CM000846">
    <property type="protein sequence ID" value="KRH18110.1"/>
    <property type="molecule type" value="Genomic_DNA"/>
</dbReference>
<evidence type="ECO:0000256" key="6">
    <source>
        <dbReference type="ARBA" id="ARBA00023136"/>
    </source>
</evidence>
<dbReference type="GO" id="GO:0055085">
    <property type="term" value="P:transmembrane transport"/>
    <property type="evidence" value="ECO:0007669"/>
    <property type="project" value="InterPro"/>
</dbReference>